<comment type="caution">
    <text evidence="2">The sequence shown here is derived from an EMBL/GenBank/DDBJ whole genome shotgun (WGS) entry which is preliminary data.</text>
</comment>
<protein>
    <submittedName>
        <fullName evidence="2">Uncharacterized protein</fullName>
    </submittedName>
</protein>
<proteinExistence type="predicted"/>
<reference evidence="2 3" key="1">
    <citation type="submission" date="2020-07" db="EMBL/GenBank/DDBJ databases">
        <title>Comparative genomics of pyrophilous fungi reveals a link between fire events and developmental genes.</title>
        <authorList>
            <consortium name="DOE Joint Genome Institute"/>
            <person name="Steindorff A.S."/>
            <person name="Carver A."/>
            <person name="Calhoun S."/>
            <person name="Stillman K."/>
            <person name="Liu H."/>
            <person name="Lipzen A."/>
            <person name="Pangilinan J."/>
            <person name="Labutti K."/>
            <person name="Bruns T.D."/>
            <person name="Grigoriev I.V."/>
        </authorList>
    </citation>
    <scope>NUCLEOTIDE SEQUENCE [LARGE SCALE GENOMIC DNA]</scope>
    <source>
        <strain evidence="2 3">CBS 144469</strain>
    </source>
</reference>
<keyword evidence="3" id="KW-1185">Reference proteome</keyword>
<accession>A0A8H6M3X6</accession>
<sequence length="502" mass="54857">MGGRKKGTRKRLFKEAEYERREHDGLNVPGLSARLRMQCPTRSSIFVPTTTTTRRFHPQFRVEGLVKGDARLEVAASHQAHGPGLTGRLRTATPGLRANSTPVQGIEDDAARRWSRHLEADCWIYDGAGVYSIDEHRVDPSIKIKAPYSRPLQSTPAASKGRRLDVYAGAGVSDVNTGSQDLGSRTHSILDHSFTSTRRTEWKAEPPPGFARRRTDAPDPKTYLQHREAGLLIQDGAALTVGLNIEASADVYDGAGVYGASQCRFSTPWQGYSQHSNHSLESTSKGIAGSTDRLEKPRDLLQAIEGAAWQDSLDIERRLLITRLSKPRETEGIAVISEPRRERGIREQVQRVSIGGRLRISSPQARGRQGSILNRRKGFRDGGGAASRKRRANRSQKGDLAPTATGLPTEASSTAKGCVVVVEDDSGKVSARVSFGLKNTRDSPKVVFNNVDTKATTIATVVIEAGSGCELKRQGMARHSDAGCRVSRYQRSGFEETADDLL</sequence>
<organism evidence="2 3">
    <name type="scientific">Ephemerocybe angulata</name>
    <dbReference type="NCBI Taxonomy" id="980116"/>
    <lineage>
        <taxon>Eukaryota</taxon>
        <taxon>Fungi</taxon>
        <taxon>Dikarya</taxon>
        <taxon>Basidiomycota</taxon>
        <taxon>Agaricomycotina</taxon>
        <taxon>Agaricomycetes</taxon>
        <taxon>Agaricomycetidae</taxon>
        <taxon>Agaricales</taxon>
        <taxon>Agaricineae</taxon>
        <taxon>Psathyrellaceae</taxon>
        <taxon>Ephemerocybe</taxon>
    </lineage>
</organism>
<dbReference type="Proteomes" id="UP000521943">
    <property type="component" value="Unassembled WGS sequence"/>
</dbReference>
<gene>
    <name evidence="2" type="ORF">DFP72DRAFT_1134027</name>
</gene>
<evidence type="ECO:0000256" key="1">
    <source>
        <dbReference type="SAM" id="MobiDB-lite"/>
    </source>
</evidence>
<evidence type="ECO:0000313" key="3">
    <source>
        <dbReference type="Proteomes" id="UP000521943"/>
    </source>
</evidence>
<feature type="region of interest" description="Disordered" evidence="1">
    <location>
        <begin position="78"/>
        <end position="102"/>
    </location>
</feature>
<dbReference type="AlphaFoldDB" id="A0A8H6M3X6"/>
<dbReference type="EMBL" id="JACGCI010000045">
    <property type="protein sequence ID" value="KAF6752239.1"/>
    <property type="molecule type" value="Genomic_DNA"/>
</dbReference>
<evidence type="ECO:0000313" key="2">
    <source>
        <dbReference type="EMBL" id="KAF6752239.1"/>
    </source>
</evidence>
<feature type="region of interest" description="Disordered" evidence="1">
    <location>
        <begin position="358"/>
        <end position="412"/>
    </location>
</feature>
<feature type="region of interest" description="Disordered" evidence="1">
    <location>
        <begin position="197"/>
        <end position="217"/>
    </location>
</feature>
<name>A0A8H6M3X6_9AGAR</name>